<sequence length="274" mass="30807">MEHDCLVNIFSRLGLDDLTVGVPFVCKSWSRASANPHCWRTLDFGSLDLKPSSPFAKRCASLYYPSRFTFSGFLKLAIARSHGAALDLRFSPLFPASLQVLSCASNGCPKLKALGLPRICMEDEGRFFELLGKWRKLEWLEMESKPSMLANLARQIGHHCEKFQGLKIRGSIGKEDVAAIVESLPKLRFLDLSGSRLAKEEVLAVVDGCRDLKRFSLNDCLGFEADEEVKRRASGIEELELEGCRIGDEAAADEDGDLEQMMMYYDDCFLLWMF</sequence>
<protein>
    <submittedName>
        <fullName evidence="2">F-box/LRR-repeat protein</fullName>
    </submittedName>
</protein>
<evidence type="ECO:0000313" key="2">
    <source>
        <dbReference type="EMBL" id="PKA66015.1"/>
    </source>
</evidence>
<dbReference type="PANTHER" id="PTHR38926">
    <property type="entry name" value="F-BOX DOMAIN CONTAINING PROTEIN, EXPRESSED"/>
    <property type="match status" value="1"/>
</dbReference>
<reference evidence="2 3" key="1">
    <citation type="journal article" date="2017" name="Nature">
        <title>The Apostasia genome and the evolution of orchids.</title>
        <authorList>
            <person name="Zhang G.Q."/>
            <person name="Liu K.W."/>
            <person name="Li Z."/>
            <person name="Lohaus R."/>
            <person name="Hsiao Y.Y."/>
            <person name="Niu S.C."/>
            <person name="Wang J.Y."/>
            <person name="Lin Y.C."/>
            <person name="Xu Q."/>
            <person name="Chen L.J."/>
            <person name="Yoshida K."/>
            <person name="Fujiwara S."/>
            <person name="Wang Z.W."/>
            <person name="Zhang Y.Q."/>
            <person name="Mitsuda N."/>
            <person name="Wang M."/>
            <person name="Liu G.H."/>
            <person name="Pecoraro L."/>
            <person name="Huang H.X."/>
            <person name="Xiao X.J."/>
            <person name="Lin M."/>
            <person name="Wu X.Y."/>
            <person name="Wu W.L."/>
            <person name="Chen Y.Y."/>
            <person name="Chang S.B."/>
            <person name="Sakamoto S."/>
            <person name="Ohme-Takagi M."/>
            <person name="Yagi M."/>
            <person name="Zeng S.J."/>
            <person name="Shen C.Y."/>
            <person name="Yeh C.M."/>
            <person name="Luo Y.B."/>
            <person name="Tsai W.C."/>
            <person name="Van de Peer Y."/>
            <person name="Liu Z.J."/>
        </authorList>
    </citation>
    <scope>NUCLEOTIDE SEQUENCE [LARGE SCALE GENOMIC DNA]</scope>
    <source>
        <strain evidence="3">cv. Shenzhen</strain>
        <tissue evidence="2">Stem</tissue>
    </source>
</reference>
<evidence type="ECO:0000259" key="1">
    <source>
        <dbReference type="Pfam" id="PF12937"/>
    </source>
</evidence>
<dbReference type="Gene3D" id="3.80.10.10">
    <property type="entry name" value="Ribonuclease Inhibitor"/>
    <property type="match status" value="1"/>
</dbReference>
<dbReference type="InterPro" id="IPR036047">
    <property type="entry name" value="F-box-like_dom_sf"/>
</dbReference>
<evidence type="ECO:0000313" key="3">
    <source>
        <dbReference type="Proteomes" id="UP000236161"/>
    </source>
</evidence>
<organism evidence="2 3">
    <name type="scientific">Apostasia shenzhenica</name>
    <dbReference type="NCBI Taxonomy" id="1088818"/>
    <lineage>
        <taxon>Eukaryota</taxon>
        <taxon>Viridiplantae</taxon>
        <taxon>Streptophyta</taxon>
        <taxon>Embryophyta</taxon>
        <taxon>Tracheophyta</taxon>
        <taxon>Spermatophyta</taxon>
        <taxon>Magnoliopsida</taxon>
        <taxon>Liliopsida</taxon>
        <taxon>Asparagales</taxon>
        <taxon>Orchidaceae</taxon>
        <taxon>Apostasioideae</taxon>
        <taxon>Apostasia</taxon>
    </lineage>
</organism>
<keyword evidence="3" id="KW-1185">Reference proteome</keyword>
<feature type="domain" description="F-box" evidence="1">
    <location>
        <begin position="4"/>
        <end position="44"/>
    </location>
</feature>
<dbReference type="InterPro" id="IPR032675">
    <property type="entry name" value="LRR_dom_sf"/>
</dbReference>
<dbReference type="AlphaFoldDB" id="A0A2I0BDY7"/>
<gene>
    <name evidence="2" type="ORF">AXF42_Ash010424</name>
</gene>
<dbReference type="Gene3D" id="1.20.1280.50">
    <property type="match status" value="1"/>
</dbReference>
<dbReference type="STRING" id="1088818.A0A2I0BDY7"/>
<proteinExistence type="predicted"/>
<accession>A0A2I0BDY7</accession>
<dbReference type="SUPFAM" id="SSF81383">
    <property type="entry name" value="F-box domain"/>
    <property type="match status" value="1"/>
</dbReference>
<dbReference type="PANTHER" id="PTHR38926:SF5">
    <property type="entry name" value="F-BOX AND LEUCINE-RICH REPEAT PROTEIN 6"/>
    <property type="match status" value="1"/>
</dbReference>
<dbReference type="OrthoDB" id="1929062at2759"/>
<dbReference type="Pfam" id="PF12937">
    <property type="entry name" value="F-box-like"/>
    <property type="match status" value="1"/>
</dbReference>
<dbReference type="SUPFAM" id="SSF52047">
    <property type="entry name" value="RNI-like"/>
    <property type="match status" value="1"/>
</dbReference>
<dbReference type="Proteomes" id="UP000236161">
    <property type="component" value="Unassembled WGS sequence"/>
</dbReference>
<dbReference type="EMBL" id="KZ451888">
    <property type="protein sequence ID" value="PKA66015.1"/>
    <property type="molecule type" value="Genomic_DNA"/>
</dbReference>
<dbReference type="InterPro" id="IPR001810">
    <property type="entry name" value="F-box_dom"/>
</dbReference>
<name>A0A2I0BDY7_9ASPA</name>